<protein>
    <submittedName>
        <fullName evidence="1">Uncharacterized protein</fullName>
    </submittedName>
</protein>
<name>A0ACB8U0B9_9APHY</name>
<evidence type="ECO:0000313" key="1">
    <source>
        <dbReference type="EMBL" id="KAI0087777.1"/>
    </source>
</evidence>
<accession>A0ACB8U0B9</accession>
<evidence type="ECO:0000313" key="2">
    <source>
        <dbReference type="Proteomes" id="UP001055072"/>
    </source>
</evidence>
<gene>
    <name evidence="1" type="ORF">BDY19DRAFT_953143</name>
</gene>
<dbReference type="Proteomes" id="UP001055072">
    <property type="component" value="Unassembled WGS sequence"/>
</dbReference>
<comment type="caution">
    <text evidence="1">The sequence shown here is derived from an EMBL/GenBank/DDBJ whole genome shotgun (WGS) entry which is preliminary data.</text>
</comment>
<organism evidence="1 2">
    <name type="scientific">Irpex rosettiformis</name>
    <dbReference type="NCBI Taxonomy" id="378272"/>
    <lineage>
        <taxon>Eukaryota</taxon>
        <taxon>Fungi</taxon>
        <taxon>Dikarya</taxon>
        <taxon>Basidiomycota</taxon>
        <taxon>Agaricomycotina</taxon>
        <taxon>Agaricomycetes</taxon>
        <taxon>Polyporales</taxon>
        <taxon>Irpicaceae</taxon>
        <taxon>Irpex</taxon>
    </lineage>
</organism>
<reference evidence="1" key="1">
    <citation type="journal article" date="2021" name="Environ. Microbiol.">
        <title>Gene family expansions and transcriptome signatures uncover fungal adaptations to wood decay.</title>
        <authorList>
            <person name="Hage H."/>
            <person name="Miyauchi S."/>
            <person name="Viragh M."/>
            <person name="Drula E."/>
            <person name="Min B."/>
            <person name="Chaduli D."/>
            <person name="Navarro D."/>
            <person name="Favel A."/>
            <person name="Norest M."/>
            <person name="Lesage-Meessen L."/>
            <person name="Balint B."/>
            <person name="Merenyi Z."/>
            <person name="de Eugenio L."/>
            <person name="Morin E."/>
            <person name="Martinez A.T."/>
            <person name="Baldrian P."/>
            <person name="Stursova M."/>
            <person name="Martinez M.J."/>
            <person name="Novotny C."/>
            <person name="Magnuson J.K."/>
            <person name="Spatafora J.W."/>
            <person name="Maurice S."/>
            <person name="Pangilinan J."/>
            <person name="Andreopoulos W."/>
            <person name="LaButti K."/>
            <person name="Hundley H."/>
            <person name="Na H."/>
            <person name="Kuo A."/>
            <person name="Barry K."/>
            <person name="Lipzen A."/>
            <person name="Henrissat B."/>
            <person name="Riley R."/>
            <person name="Ahrendt S."/>
            <person name="Nagy L.G."/>
            <person name="Grigoriev I.V."/>
            <person name="Martin F."/>
            <person name="Rosso M.N."/>
        </authorList>
    </citation>
    <scope>NUCLEOTIDE SEQUENCE</scope>
    <source>
        <strain evidence="1">CBS 384.51</strain>
    </source>
</reference>
<keyword evidence="2" id="KW-1185">Reference proteome</keyword>
<proteinExistence type="predicted"/>
<sequence length="159" mass="17637">MSSPPPHFTPGSLYIAGFAQARAPHLALIIPKDAQSGSLVHIRIDRSASPTWQYEHRRQKIQGDMFFSSLMKIHDFATGDITVNQLCEAASAVPVPDNDQFGECGPWVFKTIEKLHEMGVLTLVDVVALEKEFGVFAEGNRAYARRDRFPNVAVSLHCT</sequence>
<dbReference type="EMBL" id="MU274916">
    <property type="protein sequence ID" value="KAI0087777.1"/>
    <property type="molecule type" value="Genomic_DNA"/>
</dbReference>